<dbReference type="HOGENOM" id="CLU_2604026_0_0_11"/>
<sequence>MLTSPPTYPRCSWKIRGPVRLTDACVGLLAGALANQAAEPGTGVMNVATSMTLSQSSAAWNESITVRVTRSSATGCWPN</sequence>
<proteinExistence type="predicted"/>
<evidence type="ECO:0000313" key="2">
    <source>
        <dbReference type="Proteomes" id="UP000000235"/>
    </source>
</evidence>
<protein>
    <submittedName>
        <fullName evidence="1">Uncharacterized protein</fullName>
    </submittedName>
</protein>
<dbReference type="AlphaFoldDB" id="A4X6C1"/>
<gene>
    <name evidence="1" type="ordered locus">Strop_1963</name>
</gene>
<dbReference type="Proteomes" id="UP000000235">
    <property type="component" value="Chromosome"/>
</dbReference>
<dbReference type="EMBL" id="CP000667">
    <property type="protein sequence ID" value="ABP54421.1"/>
    <property type="molecule type" value="Genomic_DNA"/>
</dbReference>
<dbReference type="KEGG" id="stp:Strop_1963"/>
<reference evidence="2" key="1">
    <citation type="journal article" date="2007" name="Proc. Natl. Acad. Sci. U.S.A.">
        <title>Genome sequencing reveals complex secondary metabolome in the marine actinomycete Salinispora tropica.</title>
        <authorList>
            <person name="Udwary D.W."/>
            <person name="Zeigler L."/>
            <person name="Asolkar R.N."/>
            <person name="Singan V."/>
            <person name="Lapidus A."/>
            <person name="Fenical W."/>
            <person name="Jensen P.R."/>
            <person name="Moore B.S."/>
        </authorList>
    </citation>
    <scope>NUCLEOTIDE SEQUENCE [LARGE SCALE GENOMIC DNA]</scope>
    <source>
        <strain evidence="2">ATCC BAA-916 / DSM 44818 / CNB-440</strain>
    </source>
</reference>
<organism evidence="1 2">
    <name type="scientific">Salinispora tropica (strain ATCC BAA-916 / DSM 44818 / JCM 13857 / NBRC 105044 / CNB-440)</name>
    <dbReference type="NCBI Taxonomy" id="369723"/>
    <lineage>
        <taxon>Bacteria</taxon>
        <taxon>Bacillati</taxon>
        <taxon>Actinomycetota</taxon>
        <taxon>Actinomycetes</taxon>
        <taxon>Micromonosporales</taxon>
        <taxon>Micromonosporaceae</taxon>
        <taxon>Salinispora</taxon>
    </lineage>
</organism>
<keyword evidence="2" id="KW-1185">Reference proteome</keyword>
<accession>A4X6C1</accession>
<evidence type="ECO:0000313" key="1">
    <source>
        <dbReference type="EMBL" id="ABP54421.1"/>
    </source>
</evidence>
<name>A4X6C1_SALTO</name>